<organism evidence="2 3">
    <name type="scientific">Thiohalospira halophila DSM 15071</name>
    <dbReference type="NCBI Taxonomy" id="1123397"/>
    <lineage>
        <taxon>Bacteria</taxon>
        <taxon>Pseudomonadati</taxon>
        <taxon>Pseudomonadota</taxon>
        <taxon>Gammaproteobacteria</taxon>
        <taxon>Thiohalospirales</taxon>
        <taxon>Thiohalospiraceae</taxon>
        <taxon>Thiohalospira</taxon>
    </lineage>
</organism>
<feature type="signal peptide" evidence="1">
    <location>
        <begin position="1"/>
        <end position="25"/>
    </location>
</feature>
<evidence type="ECO:0000313" key="2">
    <source>
        <dbReference type="EMBL" id="SFC91757.1"/>
    </source>
</evidence>
<reference evidence="2 3" key="1">
    <citation type="submission" date="2016-10" db="EMBL/GenBank/DDBJ databases">
        <authorList>
            <person name="de Groot N.N."/>
        </authorList>
    </citation>
    <scope>NUCLEOTIDE SEQUENCE [LARGE SCALE GENOMIC DNA]</scope>
    <source>
        <strain evidence="2 3">HL3</strain>
    </source>
</reference>
<dbReference type="EMBL" id="FOMJ01000001">
    <property type="protein sequence ID" value="SFC91757.1"/>
    <property type="molecule type" value="Genomic_DNA"/>
</dbReference>
<evidence type="ECO:0000256" key="1">
    <source>
        <dbReference type="SAM" id="SignalP"/>
    </source>
</evidence>
<dbReference type="Pfam" id="PF06834">
    <property type="entry name" value="TraU"/>
    <property type="match status" value="1"/>
</dbReference>
<proteinExistence type="predicted"/>
<name>A0A1I1N293_9GAMM</name>
<accession>A0A1I1N293</accession>
<feature type="chain" id="PRO_5011612070" evidence="1">
    <location>
        <begin position="26"/>
        <end position="790"/>
    </location>
</feature>
<sequence length="790" mass="86333">MPVVRVGLRVLTAAMLGGLAGGAFAAPGGAQGGTCGGEALATGECEAANLISQEDFDRVHAILEQTDAEGGNVQERIRAEREEAGSLAESARGGLEELRIKDLPGRIAEFADQGDLEGGNLPFSPVAEDGKAGVTHTLLLSESIPASQRKTLLKEAAKAQEARPDSEVAVYFQGPLVDKDIDETVRQFSRWLKEADLEHSEVALGINNKVFDRHGVEAVPTWVSERGGELVAKASGLGDLDYVLEQAEEADEPDIGRRGNVWSVAEPHFVEEYVKTRIQDWIEEQGGKEAIIERGRQAFWEHQEFHEFELEPAEARNSYVVDPSVTVTEDITVPGKDRLIARKGQRVNPLSAVPWTRPLLIFDGSRPQEVEWASDWLEENRSQNPILVTSRIDTVGDGWANYRDLTNTLGHHVYLLPKNLRTRLGIQKTPSVIRGTGDRKLRVTEFPVEKSLGGFLLPDSVTGWMGRLYASFPSFISPANAQVSDAACPNGSVFSRMFSDVCWDCHIPFSVAGQDLGGDAPNGFNRSPVCMCEPPFPGVTMGAWLPSRLVELVRTPGCSPTMFGSSLTFGGPGMGMQGGSRERASDGNSGAKTFYHYHYWAFPAGEILGTLTGCVSKTSLDMMYVSEMDPTWNEDQISVLTTPEAALFANPIAQSACVGEAMAVGAGVEPIETLYWCAGAWGSMYPFTGNLAYQSSPISDTSLLAVRSLAALHRRGLARDFKGNPCDGVFEPMIPKNSYRWSQYYPVPESNNTHWTGQAPVYWGPHRTIPGRGEDYIHMLWRWTDCCLES</sequence>
<keyword evidence="1" id="KW-0732">Signal</keyword>
<dbReference type="Pfam" id="PF09673">
    <property type="entry name" value="TrbC_Ftype"/>
    <property type="match status" value="1"/>
</dbReference>
<dbReference type="InterPro" id="IPR019106">
    <property type="entry name" value="T4SS_TrbC"/>
</dbReference>
<dbReference type="Proteomes" id="UP000198611">
    <property type="component" value="Unassembled WGS sequence"/>
</dbReference>
<protein>
    <submittedName>
        <fullName evidence="2">Type-F conjugative transfer system pilin assembly protein</fullName>
    </submittedName>
</protein>
<dbReference type="AlphaFoldDB" id="A0A1I1N293"/>
<gene>
    <name evidence="2" type="ORF">SAMN05660831_00075</name>
</gene>
<keyword evidence="3" id="KW-1185">Reference proteome</keyword>
<evidence type="ECO:0000313" key="3">
    <source>
        <dbReference type="Proteomes" id="UP000198611"/>
    </source>
</evidence>
<dbReference type="STRING" id="1123397.SAMN05660831_00075"/>
<dbReference type="InterPro" id="IPR009649">
    <property type="entry name" value="TraU"/>
</dbReference>